<keyword evidence="6 8" id="KW-0472">Membrane</keyword>
<keyword evidence="7" id="KW-0924">Ammonia transport</keyword>
<keyword evidence="3" id="KW-0813">Transport</keyword>
<comment type="subcellular location">
    <subcellularLocation>
        <location evidence="1">Membrane</location>
        <topology evidence="1">Multi-pass membrane protein</topology>
    </subcellularLocation>
</comment>
<keyword evidence="4 8" id="KW-0812">Transmembrane</keyword>
<sequence length="410" mass="45467">MGIYRYIPIIWLAIFSCSTHAAAFPLIQDVYFAPHYLLLLLGGLFVLLMQSGLAVVEGGYDPETRVGLVYAINFLAAFFGCIIYLLLSNWMMSNKIEFALYWELLTFDWHWNLLFFYMLMATTINMVVSRIMPKNISIWQYWWIALALSSIVFSINSQLISGGFSENEGFLQHLGFIDFAGATIVHSTAAWITLAGYWVFGKDQQDQMQRRDLGSDDGRLLAMALGAFILWLAWSGLNASYISTIPVNIQVIVVNTLTTIIGAMLSIKALGLLFARSISFEQLIKAALGGLVAITASCGLVSAISAMGIGMVAGALVFWLPNLIREKIAAKNIADVLVIHGVCGVWGTLAVVFSNHPVILVSGNISLWVQLLGVVVNFIWSFSAAWLLFSILTWYRKKFKKEKLTPVSES</sequence>
<organism evidence="10 11">
    <name type="scientific">Acinetobacter rudis CIP 110305</name>
    <dbReference type="NCBI Taxonomy" id="421052"/>
    <lineage>
        <taxon>Bacteria</taxon>
        <taxon>Pseudomonadati</taxon>
        <taxon>Pseudomonadota</taxon>
        <taxon>Gammaproteobacteria</taxon>
        <taxon>Moraxellales</taxon>
        <taxon>Moraxellaceae</taxon>
        <taxon>Acinetobacter</taxon>
    </lineage>
</organism>
<dbReference type="PANTHER" id="PTHR11730:SF6">
    <property type="entry name" value="AMMONIUM TRANSPORTER"/>
    <property type="match status" value="1"/>
</dbReference>
<feature type="transmembrane region" description="Helical" evidence="8">
    <location>
        <begin position="109"/>
        <end position="128"/>
    </location>
</feature>
<dbReference type="InterPro" id="IPR024041">
    <property type="entry name" value="NH4_transpt_AmtB-like_dom"/>
</dbReference>
<evidence type="ECO:0000259" key="9">
    <source>
        <dbReference type="Pfam" id="PF00909"/>
    </source>
</evidence>
<dbReference type="EMBL" id="ATGI01000038">
    <property type="protein sequence ID" value="EPF70055.1"/>
    <property type="molecule type" value="Genomic_DNA"/>
</dbReference>
<dbReference type="AlphaFoldDB" id="S3MQ51"/>
<dbReference type="Gene3D" id="1.10.3430.10">
    <property type="entry name" value="Ammonium transporter AmtB like domains"/>
    <property type="match status" value="1"/>
</dbReference>
<feature type="transmembrane region" description="Helical" evidence="8">
    <location>
        <begin position="68"/>
        <end position="89"/>
    </location>
</feature>
<feature type="transmembrane region" description="Helical" evidence="8">
    <location>
        <begin position="33"/>
        <end position="56"/>
    </location>
</feature>
<evidence type="ECO:0000256" key="7">
    <source>
        <dbReference type="ARBA" id="ARBA00023177"/>
    </source>
</evidence>
<accession>S3MQ51</accession>
<feature type="transmembrane region" description="Helical" evidence="8">
    <location>
        <begin position="140"/>
        <end position="159"/>
    </location>
</feature>
<dbReference type="eggNOG" id="COG0004">
    <property type="taxonomic scope" value="Bacteria"/>
</dbReference>
<proteinExistence type="inferred from homology"/>
<feature type="transmembrane region" description="Helical" evidence="8">
    <location>
        <begin position="367"/>
        <end position="395"/>
    </location>
</feature>
<feature type="transmembrane region" description="Helical" evidence="8">
    <location>
        <begin position="308"/>
        <end position="324"/>
    </location>
</feature>
<evidence type="ECO:0000256" key="6">
    <source>
        <dbReference type="ARBA" id="ARBA00023136"/>
    </source>
</evidence>
<evidence type="ECO:0000256" key="4">
    <source>
        <dbReference type="ARBA" id="ARBA00022692"/>
    </source>
</evidence>
<reference evidence="10 11" key="1">
    <citation type="submission" date="2013-06" db="EMBL/GenBank/DDBJ databases">
        <title>The Genome Sequence of Acinetobacter rudis CIP 110305.</title>
        <authorList>
            <consortium name="The Broad Institute Genome Sequencing Platform"/>
            <consortium name="The Broad Institute Genome Sequencing Center for Infectious Disease"/>
            <person name="Cerqueira G."/>
            <person name="Feldgarden M."/>
            <person name="Courvalin P."/>
            <person name="Perichon B."/>
            <person name="Grillot-Courvalin C."/>
            <person name="Clermont D."/>
            <person name="Rocha E."/>
            <person name="Yoon E.-J."/>
            <person name="Nemec A."/>
            <person name="Young S.K."/>
            <person name="Zeng Q."/>
            <person name="Gargeya S."/>
            <person name="Fitzgerald M."/>
            <person name="Abouelleil A."/>
            <person name="Alvarado L."/>
            <person name="Berlin A.M."/>
            <person name="Chapman S.B."/>
            <person name="Dewar J."/>
            <person name="Goldberg J."/>
            <person name="Griggs A."/>
            <person name="Gujja S."/>
            <person name="Hansen M."/>
            <person name="Howarth C."/>
            <person name="Imamovic A."/>
            <person name="Larimer J."/>
            <person name="McCowan C."/>
            <person name="Murphy C."/>
            <person name="Pearson M."/>
            <person name="Priest M."/>
            <person name="Roberts A."/>
            <person name="Saif S."/>
            <person name="Shea T."/>
            <person name="Sykes S."/>
            <person name="Wortman J."/>
            <person name="Nusbaum C."/>
            <person name="Birren B."/>
        </authorList>
    </citation>
    <scope>NUCLEOTIDE SEQUENCE [LARGE SCALE GENOMIC DNA]</scope>
    <source>
        <strain evidence="10 11">CIP 110305</strain>
    </source>
</reference>
<comment type="caution">
    <text evidence="10">The sequence shown here is derived from an EMBL/GenBank/DDBJ whole genome shotgun (WGS) entry which is preliminary data.</text>
</comment>
<dbReference type="Proteomes" id="UP000014568">
    <property type="component" value="Unassembled WGS sequence"/>
</dbReference>
<dbReference type="Pfam" id="PF00909">
    <property type="entry name" value="Ammonium_transp"/>
    <property type="match status" value="1"/>
</dbReference>
<evidence type="ECO:0000256" key="8">
    <source>
        <dbReference type="SAM" id="Phobius"/>
    </source>
</evidence>
<dbReference type="GO" id="GO:0016020">
    <property type="term" value="C:membrane"/>
    <property type="evidence" value="ECO:0007669"/>
    <property type="project" value="UniProtKB-SubCell"/>
</dbReference>
<dbReference type="STRING" id="632955.GCA_000829675_02423"/>
<evidence type="ECO:0000313" key="10">
    <source>
        <dbReference type="EMBL" id="EPF70055.1"/>
    </source>
</evidence>
<keyword evidence="11" id="KW-1185">Reference proteome</keyword>
<feature type="transmembrane region" description="Helical" evidence="8">
    <location>
        <begin position="249"/>
        <end position="271"/>
    </location>
</feature>
<dbReference type="SUPFAM" id="SSF111352">
    <property type="entry name" value="Ammonium transporter"/>
    <property type="match status" value="1"/>
</dbReference>
<comment type="similarity">
    <text evidence="2">Belongs to the ammonia transporter channel (TC 1.A.11.2) family.</text>
</comment>
<dbReference type="PROSITE" id="PS51257">
    <property type="entry name" value="PROKAR_LIPOPROTEIN"/>
    <property type="match status" value="1"/>
</dbReference>
<evidence type="ECO:0000256" key="2">
    <source>
        <dbReference type="ARBA" id="ARBA00005887"/>
    </source>
</evidence>
<dbReference type="InterPro" id="IPR029020">
    <property type="entry name" value="Ammonium/urea_transptr"/>
</dbReference>
<evidence type="ECO:0000256" key="3">
    <source>
        <dbReference type="ARBA" id="ARBA00022448"/>
    </source>
</evidence>
<keyword evidence="5 8" id="KW-1133">Transmembrane helix</keyword>
<feature type="transmembrane region" description="Helical" evidence="8">
    <location>
        <begin position="336"/>
        <end position="355"/>
    </location>
</feature>
<feature type="transmembrane region" description="Helical" evidence="8">
    <location>
        <begin position="283"/>
        <end position="302"/>
    </location>
</feature>
<feature type="transmembrane region" description="Helical" evidence="8">
    <location>
        <begin position="220"/>
        <end position="237"/>
    </location>
</feature>
<evidence type="ECO:0000256" key="1">
    <source>
        <dbReference type="ARBA" id="ARBA00004141"/>
    </source>
</evidence>
<protein>
    <recommendedName>
        <fullName evidence="9">Ammonium transporter AmtB-like domain-containing protein</fullName>
    </recommendedName>
</protein>
<feature type="domain" description="Ammonium transporter AmtB-like" evidence="9">
    <location>
        <begin position="39"/>
        <end position="394"/>
    </location>
</feature>
<name>S3MQ51_9GAMM</name>
<dbReference type="HOGENOM" id="CLU_670190_0_0_6"/>
<dbReference type="PATRIC" id="fig|421052.3.peg.3001"/>
<gene>
    <name evidence="10" type="ORF">F945_03072</name>
</gene>
<feature type="transmembrane region" description="Helical" evidence="8">
    <location>
        <begin position="179"/>
        <end position="200"/>
    </location>
</feature>
<dbReference type="GO" id="GO:0097272">
    <property type="term" value="P:ammonium homeostasis"/>
    <property type="evidence" value="ECO:0007669"/>
    <property type="project" value="TreeGrafter"/>
</dbReference>
<dbReference type="PANTHER" id="PTHR11730">
    <property type="entry name" value="AMMONIUM TRANSPORTER"/>
    <property type="match status" value="1"/>
</dbReference>
<dbReference type="GO" id="GO:0008519">
    <property type="term" value="F:ammonium channel activity"/>
    <property type="evidence" value="ECO:0007669"/>
    <property type="project" value="InterPro"/>
</dbReference>
<evidence type="ECO:0000313" key="11">
    <source>
        <dbReference type="Proteomes" id="UP000014568"/>
    </source>
</evidence>
<evidence type="ECO:0000256" key="5">
    <source>
        <dbReference type="ARBA" id="ARBA00022989"/>
    </source>
</evidence>